<evidence type="ECO:0000313" key="1">
    <source>
        <dbReference type="EMBL" id="KIK07565.1"/>
    </source>
</evidence>
<sequence>MPMSPTGSTFNIQRNSAVIVICAQEQCSNCNEFKKRILVRSRQETKPMEGPSKL</sequence>
<evidence type="ECO:0000313" key="2">
    <source>
        <dbReference type="Proteomes" id="UP000054477"/>
    </source>
</evidence>
<protein>
    <submittedName>
        <fullName evidence="1">Uncharacterized protein</fullName>
    </submittedName>
</protein>
<dbReference type="Proteomes" id="UP000054477">
    <property type="component" value="Unassembled WGS sequence"/>
</dbReference>
<dbReference type="AlphaFoldDB" id="A0A0C9X5X4"/>
<reference evidence="2" key="2">
    <citation type="submission" date="2015-01" db="EMBL/GenBank/DDBJ databases">
        <title>Evolutionary Origins and Diversification of the Mycorrhizal Mutualists.</title>
        <authorList>
            <consortium name="DOE Joint Genome Institute"/>
            <consortium name="Mycorrhizal Genomics Consortium"/>
            <person name="Kohler A."/>
            <person name="Kuo A."/>
            <person name="Nagy L.G."/>
            <person name="Floudas D."/>
            <person name="Copeland A."/>
            <person name="Barry K.W."/>
            <person name="Cichocki N."/>
            <person name="Veneault-Fourrey C."/>
            <person name="LaButti K."/>
            <person name="Lindquist E.A."/>
            <person name="Lipzen A."/>
            <person name="Lundell T."/>
            <person name="Morin E."/>
            <person name="Murat C."/>
            <person name="Riley R."/>
            <person name="Ohm R."/>
            <person name="Sun H."/>
            <person name="Tunlid A."/>
            <person name="Henrissat B."/>
            <person name="Grigoriev I.V."/>
            <person name="Hibbett D.S."/>
            <person name="Martin F."/>
        </authorList>
    </citation>
    <scope>NUCLEOTIDE SEQUENCE [LARGE SCALE GENOMIC DNA]</scope>
    <source>
        <strain evidence="2">LaAM-08-1</strain>
    </source>
</reference>
<name>A0A0C9X5X4_9AGAR</name>
<gene>
    <name evidence="1" type="ORF">K443DRAFT_673156</name>
</gene>
<accession>A0A0C9X5X4</accession>
<keyword evidence="2" id="KW-1185">Reference proteome</keyword>
<dbReference type="HOGENOM" id="CLU_3050642_0_0_1"/>
<organism evidence="1 2">
    <name type="scientific">Laccaria amethystina LaAM-08-1</name>
    <dbReference type="NCBI Taxonomy" id="1095629"/>
    <lineage>
        <taxon>Eukaryota</taxon>
        <taxon>Fungi</taxon>
        <taxon>Dikarya</taxon>
        <taxon>Basidiomycota</taxon>
        <taxon>Agaricomycotina</taxon>
        <taxon>Agaricomycetes</taxon>
        <taxon>Agaricomycetidae</taxon>
        <taxon>Agaricales</taxon>
        <taxon>Agaricineae</taxon>
        <taxon>Hydnangiaceae</taxon>
        <taxon>Laccaria</taxon>
    </lineage>
</organism>
<proteinExistence type="predicted"/>
<reference evidence="1 2" key="1">
    <citation type="submission" date="2014-04" db="EMBL/GenBank/DDBJ databases">
        <authorList>
            <consortium name="DOE Joint Genome Institute"/>
            <person name="Kuo A."/>
            <person name="Kohler A."/>
            <person name="Nagy L.G."/>
            <person name="Floudas D."/>
            <person name="Copeland A."/>
            <person name="Barry K.W."/>
            <person name="Cichocki N."/>
            <person name="Veneault-Fourrey C."/>
            <person name="LaButti K."/>
            <person name="Lindquist E.A."/>
            <person name="Lipzen A."/>
            <person name="Lundell T."/>
            <person name="Morin E."/>
            <person name="Murat C."/>
            <person name="Sun H."/>
            <person name="Tunlid A."/>
            <person name="Henrissat B."/>
            <person name="Grigoriev I.V."/>
            <person name="Hibbett D.S."/>
            <person name="Martin F."/>
            <person name="Nordberg H.P."/>
            <person name="Cantor M.N."/>
            <person name="Hua S.X."/>
        </authorList>
    </citation>
    <scope>NUCLEOTIDE SEQUENCE [LARGE SCALE GENOMIC DNA]</scope>
    <source>
        <strain evidence="1 2">LaAM-08-1</strain>
    </source>
</reference>
<dbReference type="EMBL" id="KN838546">
    <property type="protein sequence ID" value="KIK07565.1"/>
    <property type="molecule type" value="Genomic_DNA"/>
</dbReference>